<dbReference type="GO" id="GO:0005634">
    <property type="term" value="C:nucleus"/>
    <property type="evidence" value="ECO:0007669"/>
    <property type="project" value="UniProtKB-SubCell"/>
</dbReference>
<comment type="similarity">
    <text evidence="2">Belongs to the eukaryotic/archaeal RNase P protein component 1 family.</text>
</comment>
<dbReference type="InterPro" id="IPR016848">
    <property type="entry name" value="RNase_P/MRP_Rpp29-subunit"/>
</dbReference>
<feature type="compositionally biased region" description="Basic residues" evidence="3">
    <location>
        <begin position="48"/>
        <end position="62"/>
    </location>
</feature>
<dbReference type="PANTHER" id="PTHR13348">
    <property type="entry name" value="RIBONUCLEASE P SUBUNIT P29"/>
    <property type="match status" value="1"/>
</dbReference>
<dbReference type="SUPFAM" id="SSF101744">
    <property type="entry name" value="Rof/RNase P subunit-like"/>
    <property type="match status" value="1"/>
</dbReference>
<dbReference type="PANTHER" id="PTHR13348:SF0">
    <property type="entry name" value="RIBONUCLEASE P PROTEIN SUBUNIT P29"/>
    <property type="match status" value="1"/>
</dbReference>
<dbReference type="AlphaFoldDB" id="A0AAD7UH24"/>
<dbReference type="Pfam" id="PF01868">
    <property type="entry name" value="RNase_P-MRP_p29"/>
    <property type="match status" value="1"/>
</dbReference>
<dbReference type="GO" id="GO:0030677">
    <property type="term" value="C:ribonuclease P complex"/>
    <property type="evidence" value="ECO:0007669"/>
    <property type="project" value="InterPro"/>
</dbReference>
<organism evidence="4 5">
    <name type="scientific">Chrysophaeum taylorii</name>
    <dbReference type="NCBI Taxonomy" id="2483200"/>
    <lineage>
        <taxon>Eukaryota</taxon>
        <taxon>Sar</taxon>
        <taxon>Stramenopiles</taxon>
        <taxon>Ochrophyta</taxon>
        <taxon>Pelagophyceae</taxon>
        <taxon>Pelagomonadales</taxon>
        <taxon>Pelagomonadaceae</taxon>
        <taxon>Chrysophaeum</taxon>
    </lineage>
</organism>
<accession>A0AAD7UH24</accession>
<evidence type="ECO:0000256" key="1">
    <source>
        <dbReference type="ARBA" id="ARBA00004123"/>
    </source>
</evidence>
<dbReference type="GO" id="GO:0000172">
    <property type="term" value="C:ribonuclease MRP complex"/>
    <property type="evidence" value="ECO:0007669"/>
    <property type="project" value="InterPro"/>
</dbReference>
<dbReference type="Gene3D" id="2.30.30.210">
    <property type="entry name" value="Ribonuclease P/MRP, subunit p29"/>
    <property type="match status" value="1"/>
</dbReference>
<evidence type="ECO:0000256" key="3">
    <source>
        <dbReference type="SAM" id="MobiDB-lite"/>
    </source>
</evidence>
<dbReference type="GO" id="GO:0033204">
    <property type="term" value="F:ribonuclease P RNA binding"/>
    <property type="evidence" value="ECO:0007669"/>
    <property type="project" value="InterPro"/>
</dbReference>
<comment type="caution">
    <text evidence="4">The sequence shown here is derived from an EMBL/GenBank/DDBJ whole genome shotgun (WGS) entry which is preliminary data.</text>
</comment>
<comment type="subcellular location">
    <subcellularLocation>
        <location evidence="1">Nucleus</location>
    </subcellularLocation>
</comment>
<proteinExistence type="inferred from homology"/>
<evidence type="ECO:0000313" key="4">
    <source>
        <dbReference type="EMBL" id="KAJ8605366.1"/>
    </source>
</evidence>
<dbReference type="EMBL" id="JAQMWT010000316">
    <property type="protein sequence ID" value="KAJ8605366.1"/>
    <property type="molecule type" value="Genomic_DNA"/>
</dbReference>
<dbReference type="InterPro" id="IPR036980">
    <property type="entry name" value="RNase_P/MRP_Rpp29_sf"/>
</dbReference>
<evidence type="ECO:0000313" key="5">
    <source>
        <dbReference type="Proteomes" id="UP001230188"/>
    </source>
</evidence>
<dbReference type="GO" id="GO:0006364">
    <property type="term" value="P:rRNA processing"/>
    <property type="evidence" value="ECO:0007669"/>
    <property type="project" value="TreeGrafter"/>
</dbReference>
<protein>
    <submittedName>
        <fullName evidence="4">Uncharacterized protein</fullName>
    </submittedName>
</protein>
<evidence type="ECO:0000256" key="2">
    <source>
        <dbReference type="ARBA" id="ARBA00006181"/>
    </source>
</evidence>
<sequence>METTSSKTKSSDVFDLIARWVDEPRGRELVESKLKRRALLLSESRAPKKKTIPYAGGRRKERRSAQREERRKREAELGSWEETAWLREAWRRQAVGLRGDGAHRAALEMDAHGAVVAVVGSPVESYVGVCGVVIEETRQTFRVLEWPRPKVKFLPKRGLVFALLFEDPGPSLTRPCLLLDGDKFIDRL</sequence>
<dbReference type="InterPro" id="IPR023534">
    <property type="entry name" value="Rof/RNase_P-like"/>
</dbReference>
<feature type="region of interest" description="Disordered" evidence="3">
    <location>
        <begin position="48"/>
        <end position="73"/>
    </location>
</feature>
<dbReference type="InterPro" id="IPR002730">
    <property type="entry name" value="Rpp29/RNP1"/>
</dbReference>
<dbReference type="Proteomes" id="UP001230188">
    <property type="component" value="Unassembled WGS sequence"/>
</dbReference>
<keyword evidence="5" id="KW-1185">Reference proteome</keyword>
<feature type="compositionally biased region" description="Basic and acidic residues" evidence="3">
    <location>
        <begin position="63"/>
        <end position="73"/>
    </location>
</feature>
<dbReference type="GO" id="GO:0001682">
    <property type="term" value="P:tRNA 5'-leader removal"/>
    <property type="evidence" value="ECO:0007669"/>
    <property type="project" value="InterPro"/>
</dbReference>
<gene>
    <name evidence="4" type="ORF">CTAYLR_002368</name>
</gene>
<reference evidence="4" key="1">
    <citation type="submission" date="2023-01" db="EMBL/GenBank/DDBJ databases">
        <title>Metagenome sequencing of chrysophaentin producing Chrysophaeum taylorii.</title>
        <authorList>
            <person name="Davison J."/>
            <person name="Bewley C."/>
        </authorList>
    </citation>
    <scope>NUCLEOTIDE SEQUENCE</scope>
    <source>
        <strain evidence="4">NIES-1699</strain>
    </source>
</reference>
<name>A0AAD7UH24_9STRA</name>